<dbReference type="InterPro" id="IPR001579">
    <property type="entry name" value="Glyco_hydro_18_chit_AS"/>
</dbReference>
<comment type="similarity">
    <text evidence="4">Belongs to the glycosyl hydrolase 18 family.</text>
</comment>
<evidence type="ECO:0000256" key="1">
    <source>
        <dbReference type="ARBA" id="ARBA00022801"/>
    </source>
</evidence>
<dbReference type="GO" id="GO:0005975">
    <property type="term" value="P:carbohydrate metabolic process"/>
    <property type="evidence" value="ECO:0007669"/>
    <property type="project" value="InterPro"/>
</dbReference>
<evidence type="ECO:0000256" key="3">
    <source>
        <dbReference type="RuleBase" id="RU000489"/>
    </source>
</evidence>
<dbReference type="GO" id="GO:0006032">
    <property type="term" value="P:chitin catabolic process"/>
    <property type="evidence" value="ECO:0007669"/>
    <property type="project" value="TreeGrafter"/>
</dbReference>
<dbReference type="InterPro" id="IPR001223">
    <property type="entry name" value="Glyco_hydro18_cat"/>
</dbReference>
<feature type="domain" description="GH18" evidence="5">
    <location>
        <begin position="1"/>
        <end position="126"/>
    </location>
</feature>
<dbReference type="GO" id="GO:0004568">
    <property type="term" value="F:chitinase activity"/>
    <property type="evidence" value="ECO:0007669"/>
    <property type="project" value="TreeGrafter"/>
</dbReference>
<name>A0AAW2KKP0_9LAMI</name>
<dbReference type="Pfam" id="PF00704">
    <property type="entry name" value="Glyco_hydro_18"/>
    <property type="match status" value="1"/>
</dbReference>
<dbReference type="PANTHER" id="PTHR11177">
    <property type="entry name" value="CHITINASE"/>
    <property type="match status" value="1"/>
</dbReference>
<keyword evidence="2 3" id="KW-0326">Glycosidase</keyword>
<dbReference type="GO" id="GO:0008061">
    <property type="term" value="F:chitin binding"/>
    <property type="evidence" value="ECO:0007669"/>
    <property type="project" value="TreeGrafter"/>
</dbReference>
<dbReference type="InterPro" id="IPR017853">
    <property type="entry name" value="GH"/>
</dbReference>
<reference evidence="6" key="1">
    <citation type="submission" date="2020-06" db="EMBL/GenBank/DDBJ databases">
        <authorList>
            <person name="Li T."/>
            <person name="Hu X."/>
            <person name="Zhang T."/>
            <person name="Song X."/>
            <person name="Zhang H."/>
            <person name="Dai N."/>
            <person name="Sheng W."/>
            <person name="Hou X."/>
            <person name="Wei L."/>
        </authorList>
    </citation>
    <scope>NUCLEOTIDE SEQUENCE</scope>
    <source>
        <strain evidence="6">G01</strain>
        <tissue evidence="6">Leaf</tissue>
    </source>
</reference>
<accession>A0AAW2KKP0</accession>
<dbReference type="InterPro" id="IPR050314">
    <property type="entry name" value="Glycosyl_Hydrlase_18"/>
</dbReference>
<sequence>MAADPSSRAAFVHSSVEVARKFGFNGVDLDWEYPQDSTDMQNLDCLLDEWRVEVGKEAGATGRPPLLLTAAVYYSAFISWPALRAYPSGSISKNLDWINLMNYDYHASGNRRPRELKRHYLTRKVT</sequence>
<evidence type="ECO:0000313" key="6">
    <source>
        <dbReference type="EMBL" id="KAL0307592.1"/>
    </source>
</evidence>
<evidence type="ECO:0000256" key="4">
    <source>
        <dbReference type="RuleBase" id="RU004453"/>
    </source>
</evidence>
<dbReference type="AlphaFoldDB" id="A0AAW2KKP0"/>
<dbReference type="SUPFAM" id="SSF51445">
    <property type="entry name" value="(Trans)glycosidases"/>
    <property type="match status" value="1"/>
</dbReference>
<keyword evidence="1 3" id="KW-0378">Hydrolase</keyword>
<evidence type="ECO:0000259" key="5">
    <source>
        <dbReference type="PROSITE" id="PS51910"/>
    </source>
</evidence>
<dbReference type="EMBL" id="JACGWK010000091">
    <property type="protein sequence ID" value="KAL0307592.1"/>
    <property type="molecule type" value="Genomic_DNA"/>
</dbReference>
<organism evidence="6">
    <name type="scientific">Sesamum angustifolium</name>
    <dbReference type="NCBI Taxonomy" id="2727405"/>
    <lineage>
        <taxon>Eukaryota</taxon>
        <taxon>Viridiplantae</taxon>
        <taxon>Streptophyta</taxon>
        <taxon>Embryophyta</taxon>
        <taxon>Tracheophyta</taxon>
        <taxon>Spermatophyta</taxon>
        <taxon>Magnoliopsida</taxon>
        <taxon>eudicotyledons</taxon>
        <taxon>Gunneridae</taxon>
        <taxon>Pentapetalae</taxon>
        <taxon>asterids</taxon>
        <taxon>lamiids</taxon>
        <taxon>Lamiales</taxon>
        <taxon>Pedaliaceae</taxon>
        <taxon>Sesamum</taxon>
    </lineage>
</organism>
<dbReference type="PROSITE" id="PS01095">
    <property type="entry name" value="GH18_1"/>
    <property type="match status" value="1"/>
</dbReference>
<reference evidence="6" key="2">
    <citation type="journal article" date="2024" name="Plant">
        <title>Genomic evolution and insights into agronomic trait innovations of Sesamum species.</title>
        <authorList>
            <person name="Miao H."/>
            <person name="Wang L."/>
            <person name="Qu L."/>
            <person name="Liu H."/>
            <person name="Sun Y."/>
            <person name="Le M."/>
            <person name="Wang Q."/>
            <person name="Wei S."/>
            <person name="Zheng Y."/>
            <person name="Lin W."/>
            <person name="Duan Y."/>
            <person name="Cao H."/>
            <person name="Xiong S."/>
            <person name="Wang X."/>
            <person name="Wei L."/>
            <person name="Li C."/>
            <person name="Ma Q."/>
            <person name="Ju M."/>
            <person name="Zhao R."/>
            <person name="Li G."/>
            <person name="Mu C."/>
            <person name="Tian Q."/>
            <person name="Mei H."/>
            <person name="Zhang T."/>
            <person name="Gao T."/>
            <person name="Zhang H."/>
        </authorList>
    </citation>
    <scope>NUCLEOTIDE SEQUENCE</scope>
    <source>
        <strain evidence="6">G01</strain>
    </source>
</reference>
<proteinExistence type="inferred from homology"/>
<dbReference type="PROSITE" id="PS51910">
    <property type="entry name" value="GH18_2"/>
    <property type="match status" value="1"/>
</dbReference>
<dbReference type="GO" id="GO:0005576">
    <property type="term" value="C:extracellular region"/>
    <property type="evidence" value="ECO:0007669"/>
    <property type="project" value="TreeGrafter"/>
</dbReference>
<dbReference type="Gene3D" id="3.20.20.80">
    <property type="entry name" value="Glycosidases"/>
    <property type="match status" value="1"/>
</dbReference>
<evidence type="ECO:0000256" key="2">
    <source>
        <dbReference type="ARBA" id="ARBA00023295"/>
    </source>
</evidence>
<protein>
    <submittedName>
        <fullName evidence="6">Nod factor hydrolase protein 1</fullName>
    </submittedName>
</protein>
<gene>
    <name evidence="6" type="ORF">Sangu_3020200</name>
</gene>
<comment type="caution">
    <text evidence="6">The sequence shown here is derived from an EMBL/GenBank/DDBJ whole genome shotgun (WGS) entry which is preliminary data.</text>
</comment>
<dbReference type="PANTHER" id="PTHR11177:SF396">
    <property type="entry name" value="NOD FACTOR HYDROLASE PROTEIN 1"/>
    <property type="match status" value="1"/>
</dbReference>